<dbReference type="EMBL" id="VSSQ01099263">
    <property type="protein sequence ID" value="MPN41910.1"/>
    <property type="molecule type" value="Genomic_DNA"/>
</dbReference>
<accession>A0A645HST3</accession>
<sequence length="113" mass="12926">MTGVNRDFGLAVYLEHPFLIIWVKGEEAISFRDIRRHIGYLDRGAPGIARRIAQLEPDPDQLPRGDSLHTDAGQLFVRKQLCVFRGVCHRAVEETLPVIFITEKLLKMTEVTR</sequence>
<proteinExistence type="predicted"/>
<dbReference type="AlphaFoldDB" id="A0A645HST3"/>
<comment type="caution">
    <text evidence="1">The sequence shown here is derived from an EMBL/GenBank/DDBJ whole genome shotgun (WGS) entry which is preliminary data.</text>
</comment>
<evidence type="ECO:0000313" key="1">
    <source>
        <dbReference type="EMBL" id="MPN41910.1"/>
    </source>
</evidence>
<reference evidence="1" key="1">
    <citation type="submission" date="2019-08" db="EMBL/GenBank/DDBJ databases">
        <authorList>
            <person name="Kucharzyk K."/>
            <person name="Murdoch R.W."/>
            <person name="Higgins S."/>
            <person name="Loffler F."/>
        </authorList>
    </citation>
    <scope>NUCLEOTIDE SEQUENCE</scope>
</reference>
<gene>
    <name evidence="1" type="ORF">SDC9_189465</name>
</gene>
<protein>
    <submittedName>
        <fullName evidence="1">Uncharacterized protein</fullName>
    </submittedName>
</protein>
<organism evidence="1">
    <name type="scientific">bioreactor metagenome</name>
    <dbReference type="NCBI Taxonomy" id="1076179"/>
    <lineage>
        <taxon>unclassified sequences</taxon>
        <taxon>metagenomes</taxon>
        <taxon>ecological metagenomes</taxon>
    </lineage>
</organism>
<name>A0A645HST3_9ZZZZ</name>